<dbReference type="AlphaFoldDB" id="A0A381UH34"/>
<reference evidence="1" key="1">
    <citation type="submission" date="2018-05" db="EMBL/GenBank/DDBJ databases">
        <authorList>
            <person name="Lanie J.A."/>
            <person name="Ng W.-L."/>
            <person name="Kazmierczak K.M."/>
            <person name="Andrzejewski T.M."/>
            <person name="Davidsen T.M."/>
            <person name="Wayne K.J."/>
            <person name="Tettelin H."/>
            <person name="Glass J.I."/>
            <person name="Rusch D."/>
            <person name="Podicherti R."/>
            <person name="Tsui H.-C.T."/>
            <person name="Winkler M.E."/>
        </authorList>
    </citation>
    <scope>NUCLEOTIDE SEQUENCE</scope>
</reference>
<dbReference type="EMBL" id="UINC01006426">
    <property type="protein sequence ID" value="SVA27459.1"/>
    <property type="molecule type" value="Genomic_DNA"/>
</dbReference>
<name>A0A381UH34_9ZZZZ</name>
<proteinExistence type="predicted"/>
<organism evidence="1">
    <name type="scientific">marine metagenome</name>
    <dbReference type="NCBI Taxonomy" id="408172"/>
    <lineage>
        <taxon>unclassified sequences</taxon>
        <taxon>metagenomes</taxon>
        <taxon>ecological metagenomes</taxon>
    </lineage>
</organism>
<gene>
    <name evidence="1" type="ORF">METZ01_LOCUS80313</name>
</gene>
<evidence type="ECO:0000313" key="1">
    <source>
        <dbReference type="EMBL" id="SVA27459.1"/>
    </source>
</evidence>
<sequence>MNRTLSNAGLGYAIISRRSSFSIPVGKISMSSG</sequence>
<protein>
    <submittedName>
        <fullName evidence="1">Uncharacterized protein</fullName>
    </submittedName>
</protein>
<accession>A0A381UH34</accession>